<gene>
    <name evidence="2" type="ORF">CR194_09555</name>
</gene>
<keyword evidence="3" id="KW-1185">Reference proteome</keyword>
<sequence length="98" mass="11141">MFVIFEKMKWIAWTVVLVGGLLLVVDIPVLSYVPYILMISGVLIHISGSLLFKKHHHPLCRIGFHQFELKSYDQEMKSFGIYTCKRCGKTKKAVKAGG</sequence>
<comment type="caution">
    <text evidence="2">The sequence shown here is derived from an EMBL/GenBank/DDBJ whole genome shotgun (WGS) entry which is preliminary data.</text>
</comment>
<dbReference type="EMBL" id="PDOD01000002">
    <property type="protein sequence ID" value="PYZ93414.1"/>
    <property type="molecule type" value="Genomic_DNA"/>
</dbReference>
<evidence type="ECO:0000256" key="1">
    <source>
        <dbReference type="SAM" id="Phobius"/>
    </source>
</evidence>
<evidence type="ECO:0000313" key="2">
    <source>
        <dbReference type="EMBL" id="PYZ93414.1"/>
    </source>
</evidence>
<feature type="transmembrane region" description="Helical" evidence="1">
    <location>
        <begin position="35"/>
        <end position="52"/>
    </location>
</feature>
<keyword evidence="1" id="KW-1133">Transmembrane helix</keyword>
<keyword evidence="1" id="KW-0812">Transmembrane</keyword>
<dbReference type="Proteomes" id="UP000248214">
    <property type="component" value="Unassembled WGS sequence"/>
</dbReference>
<evidence type="ECO:0000313" key="3">
    <source>
        <dbReference type="Proteomes" id="UP000248214"/>
    </source>
</evidence>
<feature type="transmembrane region" description="Helical" evidence="1">
    <location>
        <begin position="12"/>
        <end position="29"/>
    </location>
</feature>
<name>A0A323THK7_9BACI</name>
<reference evidence="2 3" key="1">
    <citation type="submission" date="2017-10" db="EMBL/GenBank/DDBJ databases">
        <title>Bacillus sp. nov., a halophilic bacterium isolated from a Keqin Lake.</title>
        <authorList>
            <person name="Wang H."/>
        </authorList>
    </citation>
    <scope>NUCLEOTIDE SEQUENCE [LARGE SCALE GENOMIC DNA]</scope>
    <source>
        <strain evidence="2 3">KQ-12</strain>
    </source>
</reference>
<dbReference type="AlphaFoldDB" id="A0A323THK7"/>
<accession>A0A323THK7</accession>
<organism evidence="2 3">
    <name type="scientific">Salipaludibacillus keqinensis</name>
    <dbReference type="NCBI Taxonomy" id="2045207"/>
    <lineage>
        <taxon>Bacteria</taxon>
        <taxon>Bacillati</taxon>
        <taxon>Bacillota</taxon>
        <taxon>Bacilli</taxon>
        <taxon>Bacillales</taxon>
        <taxon>Bacillaceae</taxon>
    </lineage>
</organism>
<protein>
    <submittedName>
        <fullName evidence="2">Uncharacterized protein</fullName>
    </submittedName>
</protein>
<proteinExistence type="predicted"/>
<keyword evidence="1" id="KW-0472">Membrane</keyword>